<dbReference type="Gene3D" id="3.90.550.10">
    <property type="entry name" value="Spore Coat Polysaccharide Biosynthesis Protein SpsA, Chain A"/>
    <property type="match status" value="1"/>
</dbReference>
<evidence type="ECO:0000256" key="1">
    <source>
        <dbReference type="ARBA" id="ARBA00006115"/>
    </source>
</evidence>
<evidence type="ECO:0000256" key="6">
    <source>
        <dbReference type="ARBA" id="ARBA00023134"/>
    </source>
</evidence>
<comment type="similarity">
    <text evidence="1 8">Belongs to the mannose-6-phosphate isomerase type 2 family.</text>
</comment>
<comment type="caution">
    <text evidence="12">The sequence shown here is derived from an EMBL/GenBank/DDBJ whole genome shotgun (WGS) entry which is preliminary data.</text>
</comment>
<evidence type="ECO:0000256" key="3">
    <source>
        <dbReference type="ARBA" id="ARBA00022679"/>
    </source>
</evidence>
<keyword evidence="3 12" id="KW-0808">Transferase</keyword>
<dbReference type="PANTHER" id="PTHR46390">
    <property type="entry name" value="MANNOSE-1-PHOSPHATE GUANYLYLTRANSFERASE"/>
    <property type="match status" value="1"/>
</dbReference>
<dbReference type="EC" id="2.7.7.13" evidence="2"/>
<dbReference type="SUPFAM" id="SSF51182">
    <property type="entry name" value="RmlC-like cupins"/>
    <property type="match status" value="1"/>
</dbReference>
<dbReference type="PANTHER" id="PTHR46390:SF1">
    <property type="entry name" value="MANNOSE-1-PHOSPHATE GUANYLYLTRANSFERASE"/>
    <property type="match status" value="1"/>
</dbReference>
<dbReference type="InterPro" id="IPR001538">
    <property type="entry name" value="Man6P_isomerase-2_C"/>
</dbReference>
<dbReference type="Pfam" id="PF01050">
    <property type="entry name" value="MannoseP_isomer"/>
    <property type="match status" value="1"/>
</dbReference>
<dbReference type="InterPro" id="IPR005835">
    <property type="entry name" value="NTP_transferase_dom"/>
</dbReference>
<dbReference type="Pfam" id="PF22640">
    <property type="entry name" value="ManC_GMP_beta-helix"/>
    <property type="match status" value="1"/>
</dbReference>
<dbReference type="InterPro" id="IPR054566">
    <property type="entry name" value="ManC/GMP-like_b-helix"/>
</dbReference>
<evidence type="ECO:0000256" key="4">
    <source>
        <dbReference type="ARBA" id="ARBA00022695"/>
    </source>
</evidence>
<keyword evidence="13" id="KW-1185">Reference proteome</keyword>
<feature type="domain" description="Nucleotidyl transferase" evidence="9">
    <location>
        <begin position="12"/>
        <end position="293"/>
    </location>
</feature>
<dbReference type="InterPro" id="IPR029044">
    <property type="entry name" value="Nucleotide-diphossugar_trans"/>
</dbReference>
<accession>A0ABW5CK21</accession>
<organism evidence="12 13">
    <name type="scientific">Aureimonas populi</name>
    <dbReference type="NCBI Taxonomy" id="1701758"/>
    <lineage>
        <taxon>Bacteria</taxon>
        <taxon>Pseudomonadati</taxon>
        <taxon>Pseudomonadota</taxon>
        <taxon>Alphaproteobacteria</taxon>
        <taxon>Hyphomicrobiales</taxon>
        <taxon>Aurantimonadaceae</taxon>
        <taxon>Aureimonas</taxon>
    </lineage>
</organism>
<evidence type="ECO:0000259" key="10">
    <source>
        <dbReference type="Pfam" id="PF01050"/>
    </source>
</evidence>
<dbReference type="InterPro" id="IPR011051">
    <property type="entry name" value="RmlC_Cupin_sf"/>
</dbReference>
<protein>
    <recommendedName>
        <fullName evidence="2">mannose-1-phosphate guanylyltransferase</fullName>
        <ecNumber evidence="2">2.7.7.13</ecNumber>
    </recommendedName>
</protein>
<evidence type="ECO:0000256" key="2">
    <source>
        <dbReference type="ARBA" id="ARBA00012387"/>
    </source>
</evidence>
<feature type="domain" description="Mannose-6-phosphate isomerase type II C-terminal" evidence="10">
    <location>
        <begin position="358"/>
        <end position="471"/>
    </location>
</feature>
<dbReference type="Proteomes" id="UP001597371">
    <property type="component" value="Unassembled WGS sequence"/>
</dbReference>
<evidence type="ECO:0000256" key="5">
    <source>
        <dbReference type="ARBA" id="ARBA00022741"/>
    </source>
</evidence>
<dbReference type="GO" id="GO:0004475">
    <property type="term" value="F:mannose-1-phosphate guanylyltransferase (GTP) activity"/>
    <property type="evidence" value="ECO:0007669"/>
    <property type="project" value="UniProtKB-EC"/>
</dbReference>
<dbReference type="InterPro" id="IPR049577">
    <property type="entry name" value="GMPP_N"/>
</dbReference>
<comment type="catalytic activity">
    <reaction evidence="7">
        <text>alpha-D-mannose 1-phosphate + GTP + H(+) = GDP-alpha-D-mannose + diphosphate</text>
        <dbReference type="Rhea" id="RHEA:15229"/>
        <dbReference type="ChEBI" id="CHEBI:15378"/>
        <dbReference type="ChEBI" id="CHEBI:33019"/>
        <dbReference type="ChEBI" id="CHEBI:37565"/>
        <dbReference type="ChEBI" id="CHEBI:57527"/>
        <dbReference type="ChEBI" id="CHEBI:58409"/>
        <dbReference type="EC" id="2.7.7.13"/>
    </reaction>
</comment>
<keyword evidence="4 12" id="KW-0548">Nucleotidyltransferase</keyword>
<sequence length="476" mass="51313">MSNSASTTPIVPVIMAGGSGTRLWPVSRETMPKQFIAIVEDGMSTFQTALRRVSGPEFSAPIVVTGEEFRFVAAVQMQALGITGEIVLEPERRDSAAAVAVGALIAARQAPDVVCLVMAADHVVHDDAAFVSDCLAAAEAARDGRIMTLGIVPTRASTAYGYIELGEPLASPGAHALARFVEKPDSARAEAYVEAGFLWNCGNFLFAADTMIEELAERAPEVLEAAREAVASGARDLDFLRLDAQAFRAAPKISIDYAVMEKTARAGVVRASFGWSDVGTWDSLYEVKPADEQGNVLEGPVSVLGTRNSMVRSEGPLTAVVGLEDLVVVATPDAVLVAARDEAGRVKDLVAQLIGQGHAQATEHLRIHRPWGWYQRIDIGDRFQVKHICVNPGGTLSLQRHHHRAEHWVVVHGTAEVTIDGEVKLYHENEAAYLPIGCVHRMRNPGKIALKIIEVQVGSYTGEDDIVRIEDVYARA</sequence>
<dbReference type="EMBL" id="JBHUIJ010000006">
    <property type="protein sequence ID" value="MFD2236982.1"/>
    <property type="molecule type" value="Genomic_DNA"/>
</dbReference>
<feature type="domain" description="MannoseP isomerase/GMP-like beta-helix" evidence="11">
    <location>
        <begin position="304"/>
        <end position="353"/>
    </location>
</feature>
<keyword evidence="6" id="KW-0342">GTP-binding</keyword>
<dbReference type="InterPro" id="IPR006375">
    <property type="entry name" value="Man1P_GuaTrfase/Man6P_Isoase"/>
</dbReference>
<evidence type="ECO:0000259" key="9">
    <source>
        <dbReference type="Pfam" id="PF00483"/>
    </source>
</evidence>
<evidence type="ECO:0000259" key="11">
    <source>
        <dbReference type="Pfam" id="PF22640"/>
    </source>
</evidence>
<dbReference type="CDD" id="cd02213">
    <property type="entry name" value="cupin_PMI_typeII_C"/>
    <property type="match status" value="1"/>
</dbReference>
<dbReference type="CDD" id="cd02509">
    <property type="entry name" value="GDP-M1P_Guanylyltransferase"/>
    <property type="match status" value="1"/>
</dbReference>
<dbReference type="Gene3D" id="2.60.120.10">
    <property type="entry name" value="Jelly Rolls"/>
    <property type="match status" value="1"/>
</dbReference>
<evidence type="ECO:0000256" key="7">
    <source>
        <dbReference type="ARBA" id="ARBA00047343"/>
    </source>
</evidence>
<dbReference type="GO" id="GO:0004476">
    <property type="term" value="F:mannose-6-phosphate isomerase activity"/>
    <property type="evidence" value="ECO:0007669"/>
    <property type="project" value="UniProtKB-EC"/>
</dbReference>
<evidence type="ECO:0000256" key="8">
    <source>
        <dbReference type="RuleBase" id="RU004190"/>
    </source>
</evidence>
<reference evidence="13" key="1">
    <citation type="journal article" date="2019" name="Int. J. Syst. Evol. Microbiol.">
        <title>The Global Catalogue of Microorganisms (GCM) 10K type strain sequencing project: providing services to taxonomists for standard genome sequencing and annotation.</title>
        <authorList>
            <consortium name="The Broad Institute Genomics Platform"/>
            <consortium name="The Broad Institute Genome Sequencing Center for Infectious Disease"/>
            <person name="Wu L."/>
            <person name="Ma J."/>
        </authorList>
    </citation>
    <scope>NUCLEOTIDE SEQUENCE [LARGE SCALE GENOMIC DNA]</scope>
    <source>
        <strain evidence="13">ZS-35-S2</strain>
    </source>
</reference>
<dbReference type="RefSeq" id="WP_209736870.1">
    <property type="nucleotide sequence ID" value="NZ_CP072611.1"/>
</dbReference>
<dbReference type="Pfam" id="PF00483">
    <property type="entry name" value="NTP_transferase"/>
    <property type="match status" value="1"/>
</dbReference>
<proteinExistence type="inferred from homology"/>
<gene>
    <name evidence="12" type="ORF">ACFSKQ_05810</name>
</gene>
<evidence type="ECO:0000313" key="12">
    <source>
        <dbReference type="EMBL" id="MFD2236982.1"/>
    </source>
</evidence>
<evidence type="ECO:0000313" key="13">
    <source>
        <dbReference type="Proteomes" id="UP001597371"/>
    </source>
</evidence>
<dbReference type="SUPFAM" id="SSF53448">
    <property type="entry name" value="Nucleotide-diphospho-sugar transferases"/>
    <property type="match status" value="1"/>
</dbReference>
<keyword evidence="5" id="KW-0547">Nucleotide-binding</keyword>
<name>A0ABW5CK21_9HYPH</name>
<dbReference type="InterPro" id="IPR014710">
    <property type="entry name" value="RmlC-like_jellyroll"/>
</dbReference>
<dbReference type="InterPro" id="IPR051161">
    <property type="entry name" value="Mannose-6P_isomerase_type2"/>
</dbReference>
<keyword evidence="12" id="KW-0413">Isomerase</keyword>
<dbReference type="NCBIfam" id="TIGR01479">
    <property type="entry name" value="GMP_PMI"/>
    <property type="match status" value="1"/>
</dbReference>